<dbReference type="Proteomes" id="UP000235828">
    <property type="component" value="Chromosome A"/>
</dbReference>
<keyword evidence="2" id="KW-1185">Reference proteome</keyword>
<proteinExistence type="predicted"/>
<protein>
    <submittedName>
        <fullName evidence="1">Uncharacterized protein</fullName>
    </submittedName>
</protein>
<evidence type="ECO:0000313" key="1">
    <source>
        <dbReference type="EMBL" id="SON48908.1"/>
    </source>
</evidence>
<dbReference type="KEGG" id="vta:A0929"/>
<dbReference type="AlphaFoldDB" id="A0A2N8ZAH8"/>
<dbReference type="EMBL" id="LT960611">
    <property type="protein sequence ID" value="SON48908.1"/>
    <property type="molecule type" value="Genomic_DNA"/>
</dbReference>
<sequence length="47" mass="5471">MGVSVVIKQKKSEPSFYFGASAQCFRYNLGTNYVHFEQRIDFAVFIF</sequence>
<accession>A0A2N8ZAH8</accession>
<reference evidence="1 2" key="1">
    <citation type="submission" date="2017-10" db="EMBL/GenBank/DDBJ databases">
        <authorList>
            <person name="Banno H."/>
            <person name="Chua N.-H."/>
        </authorList>
    </citation>
    <scope>NUCLEOTIDE SEQUENCE [LARGE SCALE GENOMIC DNA]</scope>
    <source>
        <strain evidence="1">Vibrio tapetis CECT4600</strain>
    </source>
</reference>
<gene>
    <name evidence="1" type="ORF">VTAP4600_A0929</name>
</gene>
<organism evidence="1 2">
    <name type="scientific">Vibrio tapetis subsp. tapetis</name>
    <dbReference type="NCBI Taxonomy" id="1671868"/>
    <lineage>
        <taxon>Bacteria</taxon>
        <taxon>Pseudomonadati</taxon>
        <taxon>Pseudomonadota</taxon>
        <taxon>Gammaproteobacteria</taxon>
        <taxon>Vibrionales</taxon>
        <taxon>Vibrionaceae</taxon>
        <taxon>Vibrio</taxon>
    </lineage>
</organism>
<evidence type="ECO:0000313" key="2">
    <source>
        <dbReference type="Proteomes" id="UP000235828"/>
    </source>
</evidence>
<name>A0A2N8ZAH8_9VIBR</name>